<dbReference type="EMBL" id="LAZR01000436">
    <property type="protein sequence ID" value="KKN68968.1"/>
    <property type="molecule type" value="Genomic_DNA"/>
</dbReference>
<name>A0A0F9VT88_9ZZZZ</name>
<dbReference type="AlphaFoldDB" id="A0A0F9VT88"/>
<reference evidence="1" key="1">
    <citation type="journal article" date="2015" name="Nature">
        <title>Complex archaea that bridge the gap between prokaryotes and eukaryotes.</title>
        <authorList>
            <person name="Spang A."/>
            <person name="Saw J.H."/>
            <person name="Jorgensen S.L."/>
            <person name="Zaremba-Niedzwiedzka K."/>
            <person name="Martijn J."/>
            <person name="Lind A.E."/>
            <person name="van Eijk R."/>
            <person name="Schleper C."/>
            <person name="Guy L."/>
            <person name="Ettema T.J."/>
        </authorList>
    </citation>
    <scope>NUCLEOTIDE SEQUENCE</scope>
</reference>
<comment type="caution">
    <text evidence="1">The sequence shown here is derived from an EMBL/GenBank/DDBJ whole genome shotgun (WGS) entry which is preliminary data.</text>
</comment>
<proteinExistence type="predicted"/>
<organism evidence="1">
    <name type="scientific">marine sediment metagenome</name>
    <dbReference type="NCBI Taxonomy" id="412755"/>
    <lineage>
        <taxon>unclassified sequences</taxon>
        <taxon>metagenomes</taxon>
        <taxon>ecological metagenomes</taxon>
    </lineage>
</organism>
<protein>
    <submittedName>
        <fullName evidence="1">Uncharacterized protein</fullName>
    </submittedName>
</protein>
<gene>
    <name evidence="1" type="ORF">LCGC14_0446530</name>
</gene>
<sequence length="65" mass="7371">MPRYCNTCGHNMDCHYPKMGRKGRAPCNARLGKGLCSCRGYVRIESEPKREEPEPEADGVREDSK</sequence>
<accession>A0A0F9VT88</accession>
<evidence type="ECO:0000313" key="1">
    <source>
        <dbReference type="EMBL" id="KKN68968.1"/>
    </source>
</evidence>